<comment type="caution">
    <text evidence="2">The sequence shown here is derived from an EMBL/GenBank/DDBJ whole genome shotgun (WGS) entry which is preliminary data.</text>
</comment>
<sequence>MLVGIVSNINQKSDNELSDEEENVSSEEEGENDTRFYHEKFLNDSKNDIVDLEENSKFYFLWNLDIFLLIFMARLRSFTEHLLSNNVTVENLFLKTKVGCLFFNHNNFSTRHRDQNPIHHLYGFQINRFFSLKISALRVVEKDCISHS</sequence>
<evidence type="ECO:0000313" key="2">
    <source>
        <dbReference type="EMBL" id="RNA38085.1"/>
    </source>
</evidence>
<dbReference type="EMBL" id="REGN01000926">
    <property type="protein sequence ID" value="RNA38085.1"/>
    <property type="molecule type" value="Genomic_DNA"/>
</dbReference>
<gene>
    <name evidence="2" type="ORF">BpHYR1_021413</name>
</gene>
<feature type="compositionally biased region" description="Acidic residues" evidence="1">
    <location>
        <begin position="16"/>
        <end position="31"/>
    </location>
</feature>
<proteinExistence type="predicted"/>
<accession>A0A3M7SQW2</accession>
<feature type="region of interest" description="Disordered" evidence="1">
    <location>
        <begin position="9"/>
        <end position="32"/>
    </location>
</feature>
<dbReference type="Proteomes" id="UP000276133">
    <property type="component" value="Unassembled WGS sequence"/>
</dbReference>
<protein>
    <submittedName>
        <fullName evidence="2">Uncharacterized protein</fullName>
    </submittedName>
</protein>
<evidence type="ECO:0000256" key="1">
    <source>
        <dbReference type="SAM" id="MobiDB-lite"/>
    </source>
</evidence>
<keyword evidence="3" id="KW-1185">Reference proteome</keyword>
<dbReference type="AlphaFoldDB" id="A0A3M7SQW2"/>
<evidence type="ECO:0000313" key="3">
    <source>
        <dbReference type="Proteomes" id="UP000276133"/>
    </source>
</evidence>
<reference evidence="2 3" key="1">
    <citation type="journal article" date="2018" name="Sci. Rep.">
        <title>Genomic signatures of local adaptation to the degree of environmental predictability in rotifers.</title>
        <authorList>
            <person name="Franch-Gras L."/>
            <person name="Hahn C."/>
            <person name="Garcia-Roger E.M."/>
            <person name="Carmona M.J."/>
            <person name="Serra M."/>
            <person name="Gomez A."/>
        </authorList>
    </citation>
    <scope>NUCLEOTIDE SEQUENCE [LARGE SCALE GENOMIC DNA]</scope>
    <source>
        <strain evidence="2">HYR1</strain>
    </source>
</reference>
<organism evidence="2 3">
    <name type="scientific">Brachionus plicatilis</name>
    <name type="common">Marine rotifer</name>
    <name type="synonym">Brachionus muelleri</name>
    <dbReference type="NCBI Taxonomy" id="10195"/>
    <lineage>
        <taxon>Eukaryota</taxon>
        <taxon>Metazoa</taxon>
        <taxon>Spiralia</taxon>
        <taxon>Gnathifera</taxon>
        <taxon>Rotifera</taxon>
        <taxon>Eurotatoria</taxon>
        <taxon>Monogononta</taxon>
        <taxon>Pseudotrocha</taxon>
        <taxon>Ploima</taxon>
        <taxon>Brachionidae</taxon>
        <taxon>Brachionus</taxon>
    </lineage>
</organism>
<name>A0A3M7SQW2_BRAPC</name>